<evidence type="ECO:0000313" key="1">
    <source>
        <dbReference type="EMBL" id="MET4562166.1"/>
    </source>
</evidence>
<comment type="caution">
    <text evidence="1">The sequence shown here is derived from an EMBL/GenBank/DDBJ whole genome shotgun (WGS) entry which is preliminary data.</text>
</comment>
<keyword evidence="2" id="KW-1185">Reference proteome</keyword>
<reference evidence="1 2" key="1">
    <citation type="submission" date="2024-06" db="EMBL/GenBank/DDBJ databases">
        <title>Sorghum-associated microbial communities from plants grown in Nebraska, USA.</title>
        <authorList>
            <person name="Schachtman D."/>
        </authorList>
    </citation>
    <scope>NUCLEOTIDE SEQUENCE [LARGE SCALE GENOMIC DNA]</scope>
    <source>
        <strain evidence="1 2">736</strain>
    </source>
</reference>
<gene>
    <name evidence="1" type="ORF">ABIA69_003352</name>
</gene>
<sequence>MVQLNTLPAGSIINFAGRNWVLLNPSLGFIYMKDSLTKLAFDTGGSQYFTPSDNRNIGYYLNTTYYNTLIEVEKDLIVTNSWGIGSLSVTEGGVGTSTPSLTLAQMKAQEDGNLQSAKIGLLSVSEWRSYSKAYNKSTGIIDAPLAATAGTRLRTPASGSGTNVWSAGEQNGLLSNTVDTKLATSIYPALKLKPTANVVNGIVVGNTVPTVSLTGPSENQTLYENDTFNISGTAHDADADQSVTAYYQVNSEPKKVLATNLSQTQIALSKQLTFKAGKLYDGETAITGSLADGIAHKLKVWAEDSEKASSAIVEKSFYVVPNRAPLLSVDAVVPSGVVDADKFKISGTSSDPDANSSVTVTRRINNGNSVEIYNGPGGAWGFDISLAQLVVGANTIVVEVVDNYGAKASKTITLNKNEVKSPILQSVARYKVEPPKGSAKGVLLWVQREEEVDLTVEISMTLKGEQESYVPLIATNTAPVYEGVLEDEFYHETLEPKDNIILKFTTARPNVNIDNKIYLIMGVLE</sequence>
<evidence type="ECO:0000313" key="2">
    <source>
        <dbReference type="Proteomes" id="UP001549363"/>
    </source>
</evidence>
<organism evidence="1 2">
    <name type="scientific">Lysinibacillus parviboronicapiens</name>
    <dbReference type="NCBI Taxonomy" id="436516"/>
    <lineage>
        <taxon>Bacteria</taxon>
        <taxon>Bacillati</taxon>
        <taxon>Bacillota</taxon>
        <taxon>Bacilli</taxon>
        <taxon>Bacillales</taxon>
        <taxon>Bacillaceae</taxon>
        <taxon>Lysinibacillus</taxon>
    </lineage>
</organism>
<dbReference type="EMBL" id="JBEPSB010000018">
    <property type="protein sequence ID" value="MET4562166.1"/>
    <property type="molecule type" value="Genomic_DNA"/>
</dbReference>
<dbReference type="RefSeq" id="WP_354472350.1">
    <property type="nucleotide sequence ID" value="NZ_JBEPSB010000018.1"/>
</dbReference>
<protein>
    <submittedName>
        <fullName evidence="1">Uncharacterized protein</fullName>
    </submittedName>
</protein>
<proteinExistence type="predicted"/>
<name>A0ABV2PMK1_9BACI</name>
<accession>A0ABV2PMK1</accession>
<dbReference type="InterPro" id="IPR013783">
    <property type="entry name" value="Ig-like_fold"/>
</dbReference>
<dbReference type="Gene3D" id="2.60.40.10">
    <property type="entry name" value="Immunoglobulins"/>
    <property type="match status" value="2"/>
</dbReference>
<dbReference type="Proteomes" id="UP001549363">
    <property type="component" value="Unassembled WGS sequence"/>
</dbReference>